<comment type="caution">
    <text evidence="1">The sequence shown here is derived from an EMBL/GenBank/DDBJ whole genome shotgun (WGS) entry which is preliminary data.</text>
</comment>
<evidence type="ECO:0000313" key="2">
    <source>
        <dbReference type="Proteomes" id="UP000799754"/>
    </source>
</evidence>
<sequence>MSLPMIVNSPPSMTTTPQRASGPPLLLCSTRTMSARNPPTKAAFCFLDLPKEFRLMVYEFLPVARIHRNIHNFPTLVVLWPLTSILRICRIVKEEAPRNVGDTVERYKQARMTSTFTYTPDLDKMPRMILQLQTLLSPNQIEKNSDNIPGLLEAAIKWKDYISDSKRRPLHYSISPALPSVIKGHAAASHIAEWARQAGRLLNRGCKGLKAVRCGNHRFRSSVMGTHQATKEFV</sequence>
<accession>A0ACB6RQD4</accession>
<dbReference type="Proteomes" id="UP000799754">
    <property type="component" value="Unassembled WGS sequence"/>
</dbReference>
<name>A0ACB6RQD4_9PLEO</name>
<organism evidence="1 2">
    <name type="scientific">Macroventuria anomochaeta</name>
    <dbReference type="NCBI Taxonomy" id="301207"/>
    <lineage>
        <taxon>Eukaryota</taxon>
        <taxon>Fungi</taxon>
        <taxon>Dikarya</taxon>
        <taxon>Ascomycota</taxon>
        <taxon>Pezizomycotina</taxon>
        <taxon>Dothideomycetes</taxon>
        <taxon>Pleosporomycetidae</taxon>
        <taxon>Pleosporales</taxon>
        <taxon>Pleosporineae</taxon>
        <taxon>Didymellaceae</taxon>
        <taxon>Macroventuria</taxon>
    </lineage>
</organism>
<proteinExistence type="predicted"/>
<keyword evidence="2" id="KW-1185">Reference proteome</keyword>
<evidence type="ECO:0000313" key="1">
    <source>
        <dbReference type="EMBL" id="KAF2623953.1"/>
    </source>
</evidence>
<protein>
    <submittedName>
        <fullName evidence="1">Uncharacterized protein</fullName>
    </submittedName>
</protein>
<reference evidence="1" key="1">
    <citation type="journal article" date="2020" name="Stud. Mycol.">
        <title>101 Dothideomycetes genomes: a test case for predicting lifestyles and emergence of pathogens.</title>
        <authorList>
            <person name="Haridas S."/>
            <person name="Albert R."/>
            <person name="Binder M."/>
            <person name="Bloem J."/>
            <person name="Labutti K."/>
            <person name="Salamov A."/>
            <person name="Andreopoulos B."/>
            <person name="Baker S."/>
            <person name="Barry K."/>
            <person name="Bills G."/>
            <person name="Bluhm B."/>
            <person name="Cannon C."/>
            <person name="Castanera R."/>
            <person name="Culley D."/>
            <person name="Daum C."/>
            <person name="Ezra D."/>
            <person name="Gonzalez J."/>
            <person name="Henrissat B."/>
            <person name="Kuo A."/>
            <person name="Liang C."/>
            <person name="Lipzen A."/>
            <person name="Lutzoni F."/>
            <person name="Magnuson J."/>
            <person name="Mondo S."/>
            <person name="Nolan M."/>
            <person name="Ohm R."/>
            <person name="Pangilinan J."/>
            <person name="Park H.-J."/>
            <person name="Ramirez L."/>
            <person name="Alfaro M."/>
            <person name="Sun H."/>
            <person name="Tritt A."/>
            <person name="Yoshinaga Y."/>
            <person name="Zwiers L.-H."/>
            <person name="Turgeon B."/>
            <person name="Goodwin S."/>
            <person name="Spatafora J."/>
            <person name="Crous P."/>
            <person name="Grigoriev I."/>
        </authorList>
    </citation>
    <scope>NUCLEOTIDE SEQUENCE</scope>
    <source>
        <strain evidence="1">CBS 525.71</strain>
    </source>
</reference>
<dbReference type="EMBL" id="MU006733">
    <property type="protein sequence ID" value="KAF2623953.1"/>
    <property type="molecule type" value="Genomic_DNA"/>
</dbReference>
<gene>
    <name evidence="1" type="ORF">BU25DRAFT_164836</name>
</gene>